<evidence type="ECO:0000313" key="2">
    <source>
        <dbReference type="EMBL" id="TRO64086.1"/>
    </source>
</evidence>
<feature type="signal peptide" evidence="1">
    <location>
        <begin position="1"/>
        <end position="18"/>
    </location>
</feature>
<proteinExistence type="predicted"/>
<gene>
    <name evidence="2" type="ORF">FGM01_11305</name>
</gene>
<dbReference type="EMBL" id="VHSF01000003">
    <property type="protein sequence ID" value="TRO64086.1"/>
    <property type="molecule type" value="Genomic_DNA"/>
</dbReference>
<dbReference type="Pfam" id="PF09411">
    <property type="entry name" value="PagL"/>
    <property type="match status" value="1"/>
</dbReference>
<sequence length="367" mass="42162">MKRIAPFLLFLCSFISLAQEEKPEKYFSLDASYYYGTILEHNPDIAHLITDHPNGILLSLNRKTYGLEKWERRYNYPDYGFSFIYQDLKNTYLGENYSMYGHFSFYFIKRLLMIRIGQGVAYTTNPYDADTNYFNNAFGTRFLSSTYLMGNLQKENIIGGLGINAGITVIHYSNADTGSPNHSTNTFTFNVGLNYTLDHENHPDYILREENEKYTEPVRYNFAVRSGFNTAGVVGSPKLPFLTLAAYADKVINHKSTLQAGTELFFSRSMEEFINYQASAFPSKGTRGDEDAKRIGVFLGHKLTFNKMALITQLGYYAYYPYTDYVEQVYNRMGLERKITDDWWASVTVRSHGANAEAVEFSIGYRL</sequence>
<dbReference type="InterPro" id="IPR018550">
    <property type="entry name" value="Lipid-A_deacylase-rel"/>
</dbReference>
<dbReference type="RefSeq" id="WP_143411282.1">
    <property type="nucleotide sequence ID" value="NZ_VHSF01000003.1"/>
</dbReference>
<comment type="caution">
    <text evidence="2">The sequence shown here is derived from an EMBL/GenBank/DDBJ whole genome shotgun (WGS) entry which is preliminary data.</text>
</comment>
<evidence type="ECO:0000256" key="1">
    <source>
        <dbReference type="SAM" id="SignalP"/>
    </source>
</evidence>
<organism evidence="2 3">
    <name type="scientific">Christiangramia sabulilitoris</name>
    <dbReference type="NCBI Taxonomy" id="2583991"/>
    <lineage>
        <taxon>Bacteria</taxon>
        <taxon>Pseudomonadati</taxon>
        <taxon>Bacteroidota</taxon>
        <taxon>Flavobacteriia</taxon>
        <taxon>Flavobacteriales</taxon>
        <taxon>Flavobacteriaceae</taxon>
        <taxon>Christiangramia</taxon>
    </lineage>
</organism>
<accession>A0A550HZD2</accession>
<keyword evidence="3" id="KW-1185">Reference proteome</keyword>
<evidence type="ECO:0000313" key="3">
    <source>
        <dbReference type="Proteomes" id="UP000315131"/>
    </source>
</evidence>
<keyword evidence="2" id="KW-0378">Hydrolase</keyword>
<keyword evidence="1" id="KW-0732">Signal</keyword>
<reference evidence="2 3" key="1">
    <citation type="submission" date="2019-06" db="EMBL/GenBank/DDBJ databases">
        <title>Gramella sabulilitoris sp. nov., isolated from a marine sand.</title>
        <authorList>
            <person name="Yoon J.-H."/>
        </authorList>
    </citation>
    <scope>NUCLEOTIDE SEQUENCE [LARGE SCALE GENOMIC DNA]</scope>
    <source>
        <strain evidence="2 3">HSMS-1</strain>
    </source>
</reference>
<dbReference type="Gene3D" id="2.40.160.20">
    <property type="match status" value="1"/>
</dbReference>
<dbReference type="OrthoDB" id="627554at2"/>
<dbReference type="Proteomes" id="UP000315131">
    <property type="component" value="Unassembled WGS sequence"/>
</dbReference>
<dbReference type="GO" id="GO:0016787">
    <property type="term" value="F:hydrolase activity"/>
    <property type="evidence" value="ECO:0007669"/>
    <property type="project" value="UniProtKB-KW"/>
</dbReference>
<feature type="chain" id="PRO_5022036247" evidence="1">
    <location>
        <begin position="19"/>
        <end position="367"/>
    </location>
</feature>
<protein>
    <submittedName>
        <fullName evidence="2">Acyloxyacyl hydrolase</fullName>
    </submittedName>
</protein>
<name>A0A550HZD2_9FLAO</name>
<dbReference type="AlphaFoldDB" id="A0A550HZD2"/>